<keyword evidence="3" id="KW-1185">Reference proteome</keyword>
<gene>
    <name evidence="2" type="ORF">ARMGADRAFT_1052356</name>
</gene>
<feature type="compositionally biased region" description="Polar residues" evidence="1">
    <location>
        <begin position="354"/>
        <end position="392"/>
    </location>
</feature>
<accession>A0A2H3EEV4</accession>
<evidence type="ECO:0000256" key="1">
    <source>
        <dbReference type="SAM" id="MobiDB-lite"/>
    </source>
</evidence>
<feature type="compositionally biased region" description="Basic and acidic residues" evidence="1">
    <location>
        <begin position="483"/>
        <end position="498"/>
    </location>
</feature>
<feature type="compositionally biased region" description="Polar residues" evidence="1">
    <location>
        <begin position="63"/>
        <end position="121"/>
    </location>
</feature>
<reference evidence="3" key="1">
    <citation type="journal article" date="2017" name="Nat. Ecol. Evol.">
        <title>Genome expansion and lineage-specific genetic innovations in the forest pathogenic fungi Armillaria.</title>
        <authorList>
            <person name="Sipos G."/>
            <person name="Prasanna A.N."/>
            <person name="Walter M.C."/>
            <person name="O'Connor E."/>
            <person name="Balint B."/>
            <person name="Krizsan K."/>
            <person name="Kiss B."/>
            <person name="Hess J."/>
            <person name="Varga T."/>
            <person name="Slot J."/>
            <person name="Riley R."/>
            <person name="Boka B."/>
            <person name="Rigling D."/>
            <person name="Barry K."/>
            <person name="Lee J."/>
            <person name="Mihaltcheva S."/>
            <person name="LaButti K."/>
            <person name="Lipzen A."/>
            <person name="Waldron R."/>
            <person name="Moloney N.M."/>
            <person name="Sperisen C."/>
            <person name="Kredics L."/>
            <person name="Vagvoelgyi C."/>
            <person name="Patrignani A."/>
            <person name="Fitzpatrick D."/>
            <person name="Nagy I."/>
            <person name="Doyle S."/>
            <person name="Anderson J.B."/>
            <person name="Grigoriev I.V."/>
            <person name="Gueldener U."/>
            <person name="Muensterkoetter M."/>
            <person name="Nagy L.G."/>
        </authorList>
    </citation>
    <scope>NUCLEOTIDE SEQUENCE [LARGE SCALE GENOMIC DNA]</scope>
    <source>
        <strain evidence="3">Ar21-2</strain>
    </source>
</reference>
<feature type="compositionally biased region" description="Polar residues" evidence="1">
    <location>
        <begin position="420"/>
        <end position="459"/>
    </location>
</feature>
<feature type="compositionally biased region" description="Basic and acidic residues" evidence="1">
    <location>
        <begin position="238"/>
        <end position="253"/>
    </location>
</feature>
<dbReference type="Proteomes" id="UP000217790">
    <property type="component" value="Unassembled WGS sequence"/>
</dbReference>
<feature type="region of interest" description="Disordered" evidence="1">
    <location>
        <begin position="345"/>
        <end position="646"/>
    </location>
</feature>
<feature type="compositionally biased region" description="Polar residues" evidence="1">
    <location>
        <begin position="128"/>
        <end position="138"/>
    </location>
</feature>
<organism evidence="2 3">
    <name type="scientific">Armillaria gallica</name>
    <name type="common">Bulbous honey fungus</name>
    <name type="synonym">Armillaria bulbosa</name>
    <dbReference type="NCBI Taxonomy" id="47427"/>
    <lineage>
        <taxon>Eukaryota</taxon>
        <taxon>Fungi</taxon>
        <taxon>Dikarya</taxon>
        <taxon>Basidiomycota</taxon>
        <taxon>Agaricomycotina</taxon>
        <taxon>Agaricomycetes</taxon>
        <taxon>Agaricomycetidae</taxon>
        <taxon>Agaricales</taxon>
        <taxon>Marasmiineae</taxon>
        <taxon>Physalacriaceae</taxon>
        <taxon>Armillaria</taxon>
    </lineage>
</organism>
<sequence>MALTQTATLPGPGPSWDEEVVPALRKRLENESRTLARRISAISITSSEDVSKTTAGSEFGYRGQNSVLNSYQSNTTTSRSRPFQQQARTSLDRGSSSSRVTPAKSSSARSRTYSQPYSSDTQKGRLNGKTTMPRSTSPRHAEAKPTRIPKPTRSRAGSTSSRNYPIPGNSSSPYGSPQSTATDADLWIVHEQPAAASRSTISETSRQHPVLLNEPAPFKPESQTSLNGYQSQESFRIPLDDPPRQSMESEERPFEHWYRGEVSRNGGVGELRVGRRQEMLEIANYGHSLRTKTEARNALTDALEEGRRRRRRADSVGANERRESFHMEEDGVVDATQVMDEHPLTDLDGEASDAGNSSDYHTPYSNHNGTSDASSTLTPGPTATRGSRSITPTFHRPSSRQQPSRIPTPTHQISDHSRMATPTQIARGSSEPPSFASTSYTPPNRAQTKTASPTLQQKRGASPASLSASSKKPRTTISKATRARNEALKKERDEEAKRRSVGHYPTPNGDMRDAIPTWTEPVPREGNWDDVVLPVVARKKGLDGHYEQADGSPKPRPTERVVAPAPGTFGYDHSKYRPPLDGDPNSILMDEFGRPNNDRQIVQDMVYDEEPKPRSPPPPISTNHDRTPLPVRTLPPASPVPFSHYAPSTTAKLQPVSAGAAKLEVQESRLEEDDAGGCCKCIVM</sequence>
<feature type="compositionally biased region" description="Polar residues" evidence="1">
    <location>
        <begin position="399"/>
        <end position="412"/>
    </location>
</feature>
<dbReference type="AlphaFoldDB" id="A0A2H3EEV4"/>
<feature type="region of interest" description="Disordered" evidence="1">
    <location>
        <begin position="301"/>
        <end position="333"/>
    </location>
</feature>
<feature type="compositionally biased region" description="Polar residues" evidence="1">
    <location>
        <begin position="155"/>
        <end position="180"/>
    </location>
</feature>
<evidence type="ECO:0000313" key="2">
    <source>
        <dbReference type="EMBL" id="PBK97986.1"/>
    </source>
</evidence>
<dbReference type="OMA" id="IPSWTQP"/>
<dbReference type="OrthoDB" id="3363891at2759"/>
<protein>
    <submittedName>
        <fullName evidence="2">Uncharacterized protein</fullName>
    </submittedName>
</protein>
<proteinExistence type="predicted"/>
<feature type="region of interest" description="Disordered" evidence="1">
    <location>
        <begin position="40"/>
        <end position="180"/>
    </location>
</feature>
<feature type="region of interest" description="Disordered" evidence="1">
    <location>
        <begin position="234"/>
        <end position="253"/>
    </location>
</feature>
<feature type="compositionally biased region" description="Basic and acidic residues" evidence="1">
    <location>
        <begin position="319"/>
        <end position="329"/>
    </location>
</feature>
<dbReference type="InParanoid" id="A0A2H3EEV4"/>
<name>A0A2H3EEV4_ARMGA</name>
<evidence type="ECO:0000313" key="3">
    <source>
        <dbReference type="Proteomes" id="UP000217790"/>
    </source>
</evidence>
<dbReference type="EMBL" id="KZ293649">
    <property type="protein sequence ID" value="PBK97986.1"/>
    <property type="molecule type" value="Genomic_DNA"/>
</dbReference>
<feature type="compositionally biased region" description="Low complexity" evidence="1">
    <location>
        <begin position="461"/>
        <end position="470"/>
    </location>
</feature>